<dbReference type="Proteomes" id="UP000630353">
    <property type="component" value="Unassembled WGS sequence"/>
</dbReference>
<evidence type="ECO:0000256" key="2">
    <source>
        <dbReference type="ARBA" id="ARBA00023315"/>
    </source>
</evidence>
<dbReference type="InterPro" id="IPR051016">
    <property type="entry name" value="Diverse_Substrate_AcTransf"/>
</dbReference>
<name>A0A919CSE9_9PROT</name>
<keyword evidence="2" id="KW-0012">Acyltransferase</keyword>
<keyword evidence="5" id="KW-1185">Reference proteome</keyword>
<dbReference type="SUPFAM" id="SSF55729">
    <property type="entry name" value="Acyl-CoA N-acyltransferases (Nat)"/>
    <property type="match status" value="1"/>
</dbReference>
<dbReference type="CDD" id="cd04301">
    <property type="entry name" value="NAT_SF"/>
    <property type="match status" value="1"/>
</dbReference>
<dbReference type="EMBL" id="BMZS01000009">
    <property type="protein sequence ID" value="GHD57569.1"/>
    <property type="molecule type" value="Genomic_DNA"/>
</dbReference>
<dbReference type="InterPro" id="IPR000182">
    <property type="entry name" value="GNAT_dom"/>
</dbReference>
<evidence type="ECO:0000256" key="1">
    <source>
        <dbReference type="ARBA" id="ARBA00022679"/>
    </source>
</evidence>
<dbReference type="Pfam" id="PF00583">
    <property type="entry name" value="Acetyltransf_1"/>
    <property type="match status" value="1"/>
</dbReference>
<evidence type="ECO:0000259" key="3">
    <source>
        <dbReference type="PROSITE" id="PS51186"/>
    </source>
</evidence>
<gene>
    <name evidence="4" type="ORF">GCM10017083_39330</name>
</gene>
<dbReference type="RefSeq" id="WP_189992792.1">
    <property type="nucleotide sequence ID" value="NZ_BMZS01000009.1"/>
</dbReference>
<feature type="domain" description="N-acetyltransferase" evidence="3">
    <location>
        <begin position="3"/>
        <end position="164"/>
    </location>
</feature>
<reference evidence="4" key="1">
    <citation type="journal article" date="2014" name="Int. J. Syst. Evol. Microbiol.">
        <title>Complete genome sequence of Corynebacterium casei LMG S-19264T (=DSM 44701T), isolated from a smear-ripened cheese.</title>
        <authorList>
            <consortium name="US DOE Joint Genome Institute (JGI-PGF)"/>
            <person name="Walter F."/>
            <person name="Albersmeier A."/>
            <person name="Kalinowski J."/>
            <person name="Ruckert C."/>
        </authorList>
    </citation>
    <scope>NUCLEOTIDE SEQUENCE</scope>
    <source>
        <strain evidence="4">KCTC 42651</strain>
    </source>
</reference>
<proteinExistence type="predicted"/>
<protein>
    <recommendedName>
        <fullName evidence="3">N-acetyltransferase domain-containing protein</fullName>
    </recommendedName>
</protein>
<dbReference type="GO" id="GO:0008080">
    <property type="term" value="F:N-acetyltransferase activity"/>
    <property type="evidence" value="ECO:0007669"/>
    <property type="project" value="TreeGrafter"/>
</dbReference>
<evidence type="ECO:0000313" key="5">
    <source>
        <dbReference type="Proteomes" id="UP000630353"/>
    </source>
</evidence>
<dbReference type="Gene3D" id="3.40.630.30">
    <property type="match status" value="1"/>
</dbReference>
<accession>A0A919CSE9</accession>
<comment type="caution">
    <text evidence="4">The sequence shown here is derived from an EMBL/GenBank/DDBJ whole genome shotgun (WGS) entry which is preliminary data.</text>
</comment>
<dbReference type="PANTHER" id="PTHR10545:SF51">
    <property type="entry name" value="THIALYSINE N-EPSILON-ACETYLTRANSFERASE"/>
    <property type="match status" value="1"/>
</dbReference>
<dbReference type="PROSITE" id="PS51186">
    <property type="entry name" value="GNAT"/>
    <property type="match status" value="1"/>
</dbReference>
<evidence type="ECO:0000313" key="4">
    <source>
        <dbReference type="EMBL" id="GHD57569.1"/>
    </source>
</evidence>
<sequence>MTFVVRPAVEADAEALSALAEAFHAEHGDPTGFLTAEAIRRDGFGDDPEFRVLVAAGPQGLLGYALFYDAYEPAYAARGVYMADLYVSPGVRGQGLGRRLIAAVAGHARRYGRQYVWWVARADNTPAHGFYRSLASVELDTKAFAVTLADFEALADEHARGPAT</sequence>
<reference evidence="4" key="2">
    <citation type="submission" date="2020-09" db="EMBL/GenBank/DDBJ databases">
        <authorList>
            <person name="Sun Q."/>
            <person name="Kim S."/>
        </authorList>
    </citation>
    <scope>NUCLEOTIDE SEQUENCE</scope>
    <source>
        <strain evidence="4">KCTC 42651</strain>
    </source>
</reference>
<organism evidence="4 5">
    <name type="scientific">Thalassobaculum fulvum</name>
    <dbReference type="NCBI Taxonomy" id="1633335"/>
    <lineage>
        <taxon>Bacteria</taxon>
        <taxon>Pseudomonadati</taxon>
        <taxon>Pseudomonadota</taxon>
        <taxon>Alphaproteobacteria</taxon>
        <taxon>Rhodospirillales</taxon>
        <taxon>Thalassobaculaceae</taxon>
        <taxon>Thalassobaculum</taxon>
    </lineage>
</organism>
<dbReference type="PANTHER" id="PTHR10545">
    <property type="entry name" value="DIAMINE N-ACETYLTRANSFERASE"/>
    <property type="match status" value="1"/>
</dbReference>
<dbReference type="AlphaFoldDB" id="A0A919CSE9"/>
<dbReference type="InterPro" id="IPR016181">
    <property type="entry name" value="Acyl_CoA_acyltransferase"/>
</dbReference>
<keyword evidence="1" id="KW-0808">Transferase</keyword>